<dbReference type="InParanoid" id="A0A6M4HBC6"/>
<feature type="domain" description="Vanadium-dependent haloperoxidase NapH1-like second helical-bundle" evidence="2">
    <location>
        <begin position="260"/>
        <end position="391"/>
    </location>
</feature>
<dbReference type="CDD" id="cd03398">
    <property type="entry name" value="PAP2_haloperoxidase"/>
    <property type="match status" value="1"/>
</dbReference>
<organism evidence="3 4">
    <name type="scientific">Usitatibacter palustris</name>
    <dbReference type="NCBI Taxonomy" id="2732487"/>
    <lineage>
        <taxon>Bacteria</taxon>
        <taxon>Pseudomonadati</taxon>
        <taxon>Pseudomonadota</taxon>
        <taxon>Betaproteobacteria</taxon>
        <taxon>Nitrosomonadales</taxon>
        <taxon>Usitatibacteraceae</taxon>
        <taxon>Usitatibacter</taxon>
    </lineage>
</organism>
<sequence length="554" mass="58004">MHPIYRIIALAVAAAFAPTSAQADAVTDWNLKSSELVTEAKLGTPPAVRTMAIVQTAVYEAVLDVTGPKATSPNASVDAAVAAAQRATLVKLMPAVQASIDAAYAAAIAKVADGPAKTAGIATGEKAAAAVFAARAADTVAAESYRPHTAPGMYVPTAAPAVPTWSQRKPWLLASADQVRPGPPPALGSAEWVRDFNEVKTIGAKASTQRTPQQTDIARFWDYSLPSIYYGVVQSVAAQPGRTVLDNARLYAAVAQSMDDALIAVFDAKYRYNFWRPATAIRNADQDGNDATERDAGWTSLIDAPMHPEYPSGHSILANAVTSVLRAEVGNGPVPTLSATSPTAKGAKREWTRLDDFATEVSMSRVYGGIHYRTALDTGAAMGRQIGEMAARRFPSSATLAAVPESLVPAGEQVVERIAARGVQVYECREQPNNGGMAWAFVAPEAALYDAKGDSAGTHYAGPHWEATDGSKIVGAVKAKADAPVKGAIPWLLLTTRSVGSEGRYAGVTSVQRVNTVGGVAPAKTCDATNKGAVEKVAYTADYVLLAKSNVAAR</sequence>
<dbReference type="InterPro" id="IPR021851">
    <property type="entry name" value="DUF3455"/>
</dbReference>
<dbReference type="Gene3D" id="1.10.606.20">
    <property type="match status" value="1"/>
</dbReference>
<dbReference type="KEGG" id="upl:DSM104440_02987"/>
<reference evidence="3 4" key="1">
    <citation type="submission" date="2020-04" db="EMBL/GenBank/DDBJ databases">
        <title>Usitatibacter rugosus gen. nov., sp. nov. and Usitatibacter palustris sp. nov., novel members of Usitatibacteraceae fam. nov. within the order Nitrosomonadales isolated from soil.</title>
        <authorList>
            <person name="Huber K.J."/>
            <person name="Neumann-Schaal M."/>
            <person name="Geppert A."/>
            <person name="Luckner M."/>
            <person name="Wanner G."/>
            <person name="Overmann J."/>
        </authorList>
    </citation>
    <scope>NUCLEOTIDE SEQUENCE [LARGE SCALE GENOMIC DNA]</scope>
    <source>
        <strain evidence="3 4">Swamp67</strain>
    </source>
</reference>
<feature type="chain" id="PRO_5026856886" description="Vanadium-dependent haloperoxidase NapH1-like second helical-bundle domain-containing protein" evidence="1">
    <location>
        <begin position="24"/>
        <end position="554"/>
    </location>
</feature>
<dbReference type="Pfam" id="PF11937">
    <property type="entry name" value="DUF3455"/>
    <property type="match status" value="1"/>
</dbReference>
<keyword evidence="4" id="KW-1185">Reference proteome</keyword>
<dbReference type="Proteomes" id="UP000503096">
    <property type="component" value="Chromosome"/>
</dbReference>
<gene>
    <name evidence="3" type="ORF">DSM104440_02987</name>
</gene>
<dbReference type="Pfam" id="PF22778">
    <property type="entry name" value="VCPO_2nd"/>
    <property type="match status" value="1"/>
</dbReference>
<keyword evidence="1" id="KW-0732">Signal</keyword>
<dbReference type="PANTHER" id="PTHR34599:SF1">
    <property type="entry name" value="PHOSPHATIDIC ACID PHOSPHATASE TYPE 2_HALOPEROXIDASE DOMAIN-CONTAINING PROTEIN"/>
    <property type="match status" value="1"/>
</dbReference>
<dbReference type="SUPFAM" id="SSF48317">
    <property type="entry name" value="Acid phosphatase/Vanadium-dependent haloperoxidase"/>
    <property type="match status" value="1"/>
</dbReference>
<dbReference type="EMBL" id="CP053073">
    <property type="protein sequence ID" value="QJR16158.1"/>
    <property type="molecule type" value="Genomic_DNA"/>
</dbReference>
<evidence type="ECO:0000256" key="1">
    <source>
        <dbReference type="SAM" id="SignalP"/>
    </source>
</evidence>
<dbReference type="RefSeq" id="WP_171164033.1">
    <property type="nucleotide sequence ID" value="NZ_CP053073.1"/>
</dbReference>
<dbReference type="AlphaFoldDB" id="A0A6M4HBC6"/>
<feature type="signal peptide" evidence="1">
    <location>
        <begin position="1"/>
        <end position="23"/>
    </location>
</feature>
<evidence type="ECO:0000313" key="3">
    <source>
        <dbReference type="EMBL" id="QJR16158.1"/>
    </source>
</evidence>
<accession>A0A6M4HBC6</accession>
<dbReference type="InterPro" id="IPR055161">
    <property type="entry name" value="NapH1-like_2nd"/>
</dbReference>
<protein>
    <recommendedName>
        <fullName evidence="2">Vanadium-dependent haloperoxidase NapH1-like second helical-bundle domain-containing protein</fullName>
    </recommendedName>
</protein>
<dbReference type="InterPro" id="IPR036938">
    <property type="entry name" value="PAP2/HPO_sf"/>
</dbReference>
<dbReference type="InterPro" id="IPR052559">
    <property type="entry name" value="V-haloperoxidase"/>
</dbReference>
<evidence type="ECO:0000313" key="4">
    <source>
        <dbReference type="Proteomes" id="UP000503096"/>
    </source>
</evidence>
<name>A0A6M4HBC6_9PROT</name>
<evidence type="ECO:0000259" key="2">
    <source>
        <dbReference type="Pfam" id="PF22778"/>
    </source>
</evidence>
<proteinExistence type="predicted"/>
<dbReference type="PANTHER" id="PTHR34599">
    <property type="entry name" value="PEROXIDASE-RELATED"/>
    <property type="match status" value="1"/>
</dbReference>